<sequence length="149" mass="17032">MNIQGLDHYTLRSSKLQQTRDFYCRVVGLSEGYRPAFAFPGHWLYAADKPVLHLVAAEQNPALEAYLGQRRSTNGSGVVDHLAFRGADLSAMQHKLLELELHFRERQVPEILEHQLFLEDPNGITVEMIFPFSPDNKVLGEAMPKLRFR</sequence>
<dbReference type="Gene3D" id="3.10.180.10">
    <property type="entry name" value="2,3-Dihydroxybiphenyl 1,2-Dioxygenase, domain 1"/>
    <property type="match status" value="1"/>
</dbReference>
<dbReference type="PROSITE" id="PS51819">
    <property type="entry name" value="VOC"/>
    <property type="match status" value="1"/>
</dbReference>
<dbReference type="PANTHER" id="PTHR46142">
    <property type="match status" value="1"/>
</dbReference>
<accession>A0A5N5TUB7</accession>
<dbReference type="EMBL" id="AP024613">
    <property type="protein sequence ID" value="BCV44166.1"/>
    <property type="molecule type" value="Genomic_DNA"/>
</dbReference>
<organism evidence="1 2">
    <name type="scientific">Shewanella algae</name>
    <dbReference type="NCBI Taxonomy" id="38313"/>
    <lineage>
        <taxon>Bacteria</taxon>
        <taxon>Pseudomonadati</taxon>
        <taxon>Pseudomonadota</taxon>
        <taxon>Gammaproteobacteria</taxon>
        <taxon>Alteromonadales</taxon>
        <taxon>Shewanellaceae</taxon>
        <taxon>Shewanella</taxon>
    </lineage>
</organism>
<name>A0A5N5TUB7_9GAMM</name>
<dbReference type="InterPro" id="IPR029068">
    <property type="entry name" value="Glyas_Bleomycin-R_OHBP_Dase"/>
</dbReference>
<dbReference type="InterPro" id="IPR037523">
    <property type="entry name" value="VOC_core"/>
</dbReference>
<dbReference type="Pfam" id="PF00903">
    <property type="entry name" value="Glyoxalase"/>
    <property type="match status" value="1"/>
</dbReference>
<dbReference type="InterPro" id="IPR004360">
    <property type="entry name" value="Glyas_Fos-R_dOase_dom"/>
</dbReference>
<dbReference type="GeneID" id="93808232"/>
<protein>
    <submittedName>
        <fullName evidence="1">Uncharacterized protein</fullName>
    </submittedName>
</protein>
<dbReference type="AlphaFoldDB" id="A0A5N5TUB7"/>
<dbReference type="PANTHER" id="PTHR46142:SF3">
    <property type="entry name" value="F18B13.24 PROTEIN"/>
    <property type="match status" value="1"/>
</dbReference>
<gene>
    <name evidence="1" type="ORF">TUM17379_11840</name>
</gene>
<proteinExistence type="predicted"/>
<reference evidence="1" key="1">
    <citation type="submission" date="2021-05" db="EMBL/GenBank/DDBJ databases">
        <title>Molecular characterization for Shewanella algae harboring chromosomal blaOXA-55-like strains isolated from clinical and environment sample.</title>
        <authorList>
            <person name="Ohama Y."/>
            <person name="Aoki K."/>
            <person name="Harada S."/>
            <person name="Moriya K."/>
            <person name="Ishii Y."/>
            <person name="Tateda K."/>
        </authorList>
    </citation>
    <scope>NUCLEOTIDE SEQUENCE</scope>
    <source>
        <strain evidence="1">TUM17379</strain>
    </source>
</reference>
<evidence type="ECO:0000313" key="2">
    <source>
        <dbReference type="Proteomes" id="UP000825078"/>
    </source>
</evidence>
<evidence type="ECO:0000313" key="1">
    <source>
        <dbReference type="EMBL" id="BCV44166.1"/>
    </source>
</evidence>
<dbReference type="SUPFAM" id="SSF54593">
    <property type="entry name" value="Glyoxalase/Bleomycin resistance protein/Dihydroxybiphenyl dioxygenase"/>
    <property type="match status" value="1"/>
</dbReference>
<dbReference type="RefSeq" id="WP_044733952.1">
    <property type="nucleotide sequence ID" value="NZ_AP024610.1"/>
</dbReference>
<dbReference type="Proteomes" id="UP000825078">
    <property type="component" value="Chromosome"/>
</dbReference>